<keyword evidence="4" id="KW-1185">Reference proteome</keyword>
<comment type="caution">
    <text evidence="3">The sequence shown here is derived from an EMBL/GenBank/DDBJ whole genome shotgun (WGS) entry which is preliminary data.</text>
</comment>
<organism evidence="3 4">
    <name type="scientific">Aporhodopirellula rubra</name>
    <dbReference type="NCBI Taxonomy" id="980271"/>
    <lineage>
        <taxon>Bacteria</taxon>
        <taxon>Pseudomonadati</taxon>
        <taxon>Planctomycetota</taxon>
        <taxon>Planctomycetia</taxon>
        <taxon>Pirellulales</taxon>
        <taxon>Pirellulaceae</taxon>
        <taxon>Aporhodopirellula</taxon>
    </lineage>
</organism>
<evidence type="ECO:0000256" key="2">
    <source>
        <dbReference type="SAM" id="MobiDB-lite"/>
    </source>
</evidence>
<dbReference type="Proteomes" id="UP000536179">
    <property type="component" value="Unassembled WGS sequence"/>
</dbReference>
<dbReference type="PANTHER" id="PTHR33442">
    <property type="entry name" value="TRANS-3-HYDROXY-L-PROLINE DEHYDRATASE"/>
    <property type="match status" value="1"/>
</dbReference>
<name>A0A7W5DYD1_9BACT</name>
<dbReference type="PANTHER" id="PTHR33442:SF1">
    <property type="entry name" value="TRANS-3-HYDROXY-L-PROLINE DEHYDRATASE"/>
    <property type="match status" value="1"/>
</dbReference>
<dbReference type="SFLD" id="SFLDS00028">
    <property type="entry name" value="Proline_Racemase"/>
    <property type="match status" value="1"/>
</dbReference>
<dbReference type="PIRSF" id="PIRSF029792">
    <property type="entry name" value="Pro_racemase"/>
    <property type="match status" value="1"/>
</dbReference>
<sequence>MNEIRFIDTHTEGEPTRIIVEGGPDVGGGPIRDRVARFRETSDCFRRCVIHEPRGWDAVVGALLCEPTDPTCASGAIFFNNAGYLGMCGHGAIGVAVTLHHLGMVGLGKHRLETSVGVVEFDLLGPNEVAIENVPSYRFRSSVAVDVEGMGTVVGDIAWGGNWFFLIGETPAELCLENVDILTDAAARVRDSLRAHGITGEDGAEIDHVEFFGPAHSDDADSRNFVYCPGGQYDRSPCGTGTSAKLACLAADGKLDEGEIWIQESVIGSQFSGSYKRIDADKVVPTIVGSAFVCSEGKLIRHESDPFKNGIRSPRRHTPMEGEV</sequence>
<dbReference type="GO" id="GO:0047580">
    <property type="term" value="F:4-hydroxyproline epimerase activity"/>
    <property type="evidence" value="ECO:0007669"/>
    <property type="project" value="UniProtKB-EC"/>
</dbReference>
<dbReference type="RefSeq" id="WP_221225040.1">
    <property type="nucleotide sequence ID" value="NZ_JACHXU010000007.1"/>
</dbReference>
<protein>
    <submittedName>
        <fullName evidence="3">4-hydroxyproline epimerase</fullName>
        <ecNumber evidence="3">5.1.1.8</ecNumber>
    </submittedName>
</protein>
<evidence type="ECO:0000313" key="3">
    <source>
        <dbReference type="EMBL" id="MBB3206720.1"/>
    </source>
</evidence>
<dbReference type="EC" id="5.1.1.8" evidence="3"/>
<proteinExistence type="inferred from homology"/>
<reference evidence="3 4" key="1">
    <citation type="submission" date="2020-08" db="EMBL/GenBank/DDBJ databases">
        <title>Genomic Encyclopedia of Type Strains, Phase III (KMG-III): the genomes of soil and plant-associated and newly described type strains.</title>
        <authorList>
            <person name="Whitman W."/>
        </authorList>
    </citation>
    <scope>NUCLEOTIDE SEQUENCE [LARGE SCALE GENOMIC DNA]</scope>
    <source>
        <strain evidence="3 4">CECT 8075</strain>
    </source>
</reference>
<accession>A0A7W5DYD1</accession>
<gene>
    <name evidence="3" type="ORF">FHS27_002532</name>
</gene>
<evidence type="ECO:0000256" key="1">
    <source>
        <dbReference type="ARBA" id="ARBA00007529"/>
    </source>
</evidence>
<dbReference type="Pfam" id="PF05544">
    <property type="entry name" value="Pro_racemase"/>
    <property type="match status" value="1"/>
</dbReference>
<dbReference type="EMBL" id="JACHXU010000007">
    <property type="protein sequence ID" value="MBB3206720.1"/>
    <property type="molecule type" value="Genomic_DNA"/>
</dbReference>
<dbReference type="InterPro" id="IPR008794">
    <property type="entry name" value="Pro_racemase_fam"/>
</dbReference>
<feature type="region of interest" description="Disordered" evidence="2">
    <location>
        <begin position="305"/>
        <end position="324"/>
    </location>
</feature>
<dbReference type="SUPFAM" id="SSF54506">
    <property type="entry name" value="Diaminopimelate epimerase-like"/>
    <property type="match status" value="1"/>
</dbReference>
<comment type="similarity">
    <text evidence="1">Belongs to the proline racemase family.</text>
</comment>
<dbReference type="Gene3D" id="3.10.310.10">
    <property type="entry name" value="Diaminopimelate Epimerase, Chain A, domain 1"/>
    <property type="match status" value="2"/>
</dbReference>
<dbReference type="AlphaFoldDB" id="A0A7W5DYD1"/>
<evidence type="ECO:0000313" key="4">
    <source>
        <dbReference type="Proteomes" id="UP000536179"/>
    </source>
</evidence>
<keyword evidence="3" id="KW-0413">Isomerase</keyword>